<evidence type="ECO:0000313" key="4">
    <source>
        <dbReference type="Proteomes" id="UP001161294"/>
    </source>
</evidence>
<gene>
    <name evidence="3" type="ORF">N5J23_16650</name>
</gene>
<dbReference type="SUPFAM" id="SSF52540">
    <property type="entry name" value="P-loop containing nucleoside triphosphate hydrolases"/>
    <property type="match status" value="1"/>
</dbReference>
<keyword evidence="1" id="KW-1133">Transmembrane helix</keyword>
<proteinExistence type="predicted"/>
<dbReference type="RefSeq" id="WP_279852427.1">
    <property type="nucleotide sequence ID" value="NZ_JAOCIA010000049.1"/>
</dbReference>
<evidence type="ECO:0000259" key="2">
    <source>
        <dbReference type="Pfam" id="PF05707"/>
    </source>
</evidence>
<keyword evidence="1" id="KW-0812">Transmembrane</keyword>
<accession>A0AA42W647</accession>
<dbReference type="Gene3D" id="3.40.50.300">
    <property type="entry name" value="P-loop containing nucleotide triphosphate hydrolases"/>
    <property type="match status" value="1"/>
</dbReference>
<evidence type="ECO:0000313" key="3">
    <source>
        <dbReference type="EMBL" id="MDH2007143.1"/>
    </source>
</evidence>
<reference evidence="3" key="1">
    <citation type="submission" date="2022-09" db="EMBL/GenBank/DDBJ databases">
        <title>Intensive care unit water sources are persistently colonized with multi-drug resistant bacteria and are the site of extensive horizontal gene transfer of antibiotic resistance genes.</title>
        <authorList>
            <person name="Diorio-Toth L."/>
        </authorList>
    </citation>
    <scope>NUCLEOTIDE SEQUENCE</scope>
    <source>
        <strain evidence="3">GD03686</strain>
    </source>
</reference>
<dbReference type="Proteomes" id="UP001161294">
    <property type="component" value="Unassembled WGS sequence"/>
</dbReference>
<dbReference type="InterPro" id="IPR008900">
    <property type="entry name" value="Zot_N"/>
</dbReference>
<protein>
    <submittedName>
        <fullName evidence="3">Zonular occludens toxin domain-containing protein</fullName>
    </submittedName>
</protein>
<keyword evidence="1" id="KW-0472">Membrane</keyword>
<evidence type="ECO:0000256" key="1">
    <source>
        <dbReference type="SAM" id="Phobius"/>
    </source>
</evidence>
<dbReference type="AlphaFoldDB" id="A0AA42W647"/>
<dbReference type="InterPro" id="IPR027417">
    <property type="entry name" value="P-loop_NTPase"/>
</dbReference>
<name>A0AA42W647_9BURK</name>
<sequence>MITVITGTPGAGKTALAVDLLMREYADRPLYVDNLNGLLLEHYELDVLEWHTEVPDGSLIICDEIQRKWRPRGPGAKVPECISALETHRHRGIDFILITQNVKLIDSNVRALVGRHLHIRDTGWMGRWLYEFPECDTNNSWKRCENKRRYTLPKHVFNKYKSASMHIKPVRNRPVMLYLVGAAILALLYLLWTLYSSFKSDPLTPQPDKPATTQQAPAIASGLAASVGLAPPPASSAVKKIDDRVDWIPRVSNMPETAPAFDDVRKVQAFPVVAGGVCFKGECKCFTQQGTNAGLNHDECLIAINNPRFDAYSAPVPVQQAQSKTPPPVDQGTKNSPEIKHAVAVENHTAQQAVTRAARTAQLNLTGSL</sequence>
<organism evidence="3 4">
    <name type="scientific">Comamonas aquatica</name>
    <dbReference type="NCBI Taxonomy" id="225991"/>
    <lineage>
        <taxon>Bacteria</taxon>
        <taxon>Pseudomonadati</taxon>
        <taxon>Pseudomonadota</taxon>
        <taxon>Betaproteobacteria</taxon>
        <taxon>Burkholderiales</taxon>
        <taxon>Comamonadaceae</taxon>
        <taxon>Comamonas</taxon>
    </lineage>
</organism>
<feature type="transmembrane region" description="Helical" evidence="1">
    <location>
        <begin position="175"/>
        <end position="195"/>
    </location>
</feature>
<dbReference type="Pfam" id="PF05707">
    <property type="entry name" value="Zot"/>
    <property type="match status" value="1"/>
</dbReference>
<comment type="caution">
    <text evidence="3">The sequence shown here is derived from an EMBL/GenBank/DDBJ whole genome shotgun (WGS) entry which is preliminary data.</text>
</comment>
<feature type="domain" description="Zona occludens toxin N-terminal" evidence="2">
    <location>
        <begin position="50"/>
        <end position="166"/>
    </location>
</feature>
<dbReference type="EMBL" id="JAOCJW010000047">
    <property type="protein sequence ID" value="MDH2007143.1"/>
    <property type="molecule type" value="Genomic_DNA"/>
</dbReference>